<sequence length="292" mass="31958">VVAIDSIQTIASSLLDATTGTITQIRHCTDRLLQMAKTQGVTVIIVGHVTKEGIVAGPKALEHLVDVVLYLEGDRTHTFRLLRSVKNRYGSTNEIGVFEMKDRGLEEVRNPSQMFLAERPIDAPGSVVMATIEGTRPLLVEIQALVSYSALAVPRRTATGFDANRASLLMAVLEKRLGISFAQEDVFINVAGGIKLREPAADMAVCLALMSSYFDRPLPHQLVTWGEVGLTGEVRAVGYSDVRYQEAIRLGFNKVMVPATTAEQLKKEVKPRSAVEIVTVKSLKDVLNNLFK</sequence>
<dbReference type="InterPro" id="IPR027417">
    <property type="entry name" value="P-loop_NTPase"/>
</dbReference>
<comment type="caution">
    <text evidence="2">The sequence shown here is derived from an EMBL/GenBank/DDBJ whole genome shotgun (WGS) entry which is preliminary data.</text>
</comment>
<dbReference type="GO" id="GO:0140664">
    <property type="term" value="F:ATP-dependent DNA damage sensor activity"/>
    <property type="evidence" value="ECO:0007669"/>
    <property type="project" value="InterPro"/>
</dbReference>
<dbReference type="PRINTS" id="PR01874">
    <property type="entry name" value="DNAREPAIRADA"/>
</dbReference>
<feature type="non-terminal residue" evidence="2">
    <location>
        <position position="1"/>
    </location>
</feature>
<dbReference type="InterPro" id="IPR020568">
    <property type="entry name" value="Ribosomal_Su5_D2-typ_SF"/>
</dbReference>
<dbReference type="GO" id="GO:0004176">
    <property type="term" value="F:ATP-dependent peptidase activity"/>
    <property type="evidence" value="ECO:0007669"/>
    <property type="project" value="InterPro"/>
</dbReference>
<dbReference type="EMBL" id="DQZW01000316">
    <property type="protein sequence ID" value="HDL90568.1"/>
    <property type="molecule type" value="Genomic_DNA"/>
</dbReference>
<evidence type="ECO:0000259" key="1">
    <source>
        <dbReference type="PROSITE" id="PS50162"/>
    </source>
</evidence>
<dbReference type="GO" id="GO:0003677">
    <property type="term" value="F:DNA binding"/>
    <property type="evidence" value="ECO:0007669"/>
    <property type="project" value="InterPro"/>
</dbReference>
<reference evidence="2" key="1">
    <citation type="journal article" date="2020" name="mSystems">
        <title>Genome- and Community-Level Interaction Insights into Carbon Utilization and Element Cycling Functions of Hydrothermarchaeota in Hydrothermal Sediment.</title>
        <authorList>
            <person name="Zhou Z."/>
            <person name="Liu Y."/>
            <person name="Xu W."/>
            <person name="Pan J."/>
            <person name="Luo Z.H."/>
            <person name="Li M."/>
        </authorList>
    </citation>
    <scope>NUCLEOTIDE SEQUENCE [LARGE SCALE GENOMIC DNA]</scope>
    <source>
        <strain evidence="2">HyVt-19</strain>
    </source>
</reference>
<name>A0A7C1AZ29_9BACT</name>
<evidence type="ECO:0000313" key="2">
    <source>
        <dbReference type="EMBL" id="HDL90568.1"/>
    </source>
</evidence>
<dbReference type="PROSITE" id="PS50162">
    <property type="entry name" value="RECA_2"/>
    <property type="match status" value="1"/>
</dbReference>
<dbReference type="InterPro" id="IPR008269">
    <property type="entry name" value="Lon_proteolytic"/>
</dbReference>
<dbReference type="Gene3D" id="3.30.230.10">
    <property type="match status" value="1"/>
</dbReference>
<accession>A0A7C1AZ29</accession>
<dbReference type="GO" id="GO:0006508">
    <property type="term" value="P:proteolysis"/>
    <property type="evidence" value="ECO:0007669"/>
    <property type="project" value="InterPro"/>
</dbReference>
<dbReference type="GO" id="GO:0004252">
    <property type="term" value="F:serine-type endopeptidase activity"/>
    <property type="evidence" value="ECO:0007669"/>
    <property type="project" value="InterPro"/>
</dbReference>
<dbReference type="PANTHER" id="PTHR32472">
    <property type="entry name" value="DNA REPAIR PROTEIN RADA"/>
    <property type="match status" value="1"/>
</dbReference>
<dbReference type="InterPro" id="IPR014721">
    <property type="entry name" value="Ribsml_uS5_D2-typ_fold_subgr"/>
</dbReference>
<dbReference type="SUPFAM" id="SSF54211">
    <property type="entry name" value="Ribosomal protein S5 domain 2-like"/>
    <property type="match status" value="1"/>
</dbReference>
<dbReference type="AlphaFoldDB" id="A0A7C1AZ29"/>
<dbReference type="InterPro" id="IPR020588">
    <property type="entry name" value="RecA_ATP-bd"/>
</dbReference>
<dbReference type="SUPFAM" id="SSF52540">
    <property type="entry name" value="P-loop containing nucleoside triphosphate hydrolases"/>
    <property type="match status" value="1"/>
</dbReference>
<dbReference type="Gene3D" id="3.40.50.300">
    <property type="entry name" value="P-loop containing nucleotide triphosphate hydrolases"/>
    <property type="match status" value="1"/>
</dbReference>
<protein>
    <submittedName>
        <fullName evidence="2">DNA repair protein RadA</fullName>
    </submittedName>
</protein>
<dbReference type="PANTHER" id="PTHR32472:SF10">
    <property type="entry name" value="DNA REPAIR PROTEIN RADA-LIKE PROTEIN"/>
    <property type="match status" value="1"/>
</dbReference>
<dbReference type="Pfam" id="PF05362">
    <property type="entry name" value="Lon_C"/>
    <property type="match status" value="1"/>
</dbReference>
<dbReference type="GO" id="GO:0000725">
    <property type="term" value="P:recombinational repair"/>
    <property type="evidence" value="ECO:0007669"/>
    <property type="project" value="TreeGrafter"/>
</dbReference>
<dbReference type="Proteomes" id="UP000886355">
    <property type="component" value="Unassembled WGS sequence"/>
</dbReference>
<proteinExistence type="predicted"/>
<feature type="domain" description="RecA family profile 1" evidence="1">
    <location>
        <begin position="1"/>
        <end position="49"/>
    </location>
</feature>
<gene>
    <name evidence="2" type="primary">radA</name>
    <name evidence="2" type="ORF">ENG14_06665</name>
</gene>
<dbReference type="GO" id="GO:0005829">
    <property type="term" value="C:cytosol"/>
    <property type="evidence" value="ECO:0007669"/>
    <property type="project" value="TreeGrafter"/>
</dbReference>
<dbReference type="GO" id="GO:0005524">
    <property type="term" value="F:ATP binding"/>
    <property type="evidence" value="ECO:0007669"/>
    <property type="project" value="InterPro"/>
</dbReference>
<organism evidence="2">
    <name type="scientific">Thermodesulforhabdus norvegica</name>
    <dbReference type="NCBI Taxonomy" id="39841"/>
    <lineage>
        <taxon>Bacteria</taxon>
        <taxon>Pseudomonadati</taxon>
        <taxon>Thermodesulfobacteriota</taxon>
        <taxon>Syntrophobacteria</taxon>
        <taxon>Syntrophobacterales</taxon>
        <taxon>Thermodesulforhabdaceae</taxon>
        <taxon>Thermodesulforhabdus</taxon>
    </lineage>
</organism>